<dbReference type="CDD" id="cd06171">
    <property type="entry name" value="Sigma70_r4"/>
    <property type="match status" value="1"/>
</dbReference>
<sequence>MSTNQYDGFTDKELFAKYRSSEDLDIRNELINRNMYIAEILSKKYIGKGIDYEDIFQVASMGLIYAIQRFDLSRGFEFSSFATPTIIGEIKKYFRDKGWSIRVPRRIQELSKKVNMAKVKISQEQKKIPTVEDIANELGITQEEVLETMDASQAYSPISLDIKYDNDGEDKDMSLGELIGEEDKNYTEIENIDMLSALMQDLSDIEKKIVYDRYFQGKTQMELASELDVSQMTVSRMEKKILSKLKNEYQKQNVN</sequence>
<reference evidence="6 7" key="1">
    <citation type="submission" date="2019-07" db="EMBL/GenBank/DDBJ databases">
        <title>Criibacterium bergeronii gen. nov., sp. nov. isolated from human clinical samples.</title>
        <authorList>
            <person name="Maheux A.F."/>
            <person name="Boudreau D.K."/>
            <person name="Berube E."/>
            <person name="Brodeur S."/>
            <person name="Bernard K.A."/>
            <person name="Abed J.Y."/>
            <person name="Ducrey E."/>
            <person name="Guay E.F."/>
            <person name="Raymond F."/>
            <person name="Corbeil J."/>
            <person name="Domingo M.-C."/>
            <person name="Roy P.H."/>
            <person name="Boissinot M."/>
            <person name="Tocheva E.I."/>
            <person name="Omar R.F."/>
        </authorList>
    </citation>
    <scope>NUCLEOTIDE SEQUENCE [LARGE SCALE GENOMIC DNA]</scope>
    <source>
        <strain evidence="6 7">CCRI-24246</strain>
    </source>
</reference>
<dbReference type="PROSITE" id="PS00716">
    <property type="entry name" value="SIGMA70_2"/>
    <property type="match status" value="1"/>
</dbReference>
<dbReference type="PANTHER" id="PTHR30385:SF4">
    <property type="entry name" value="RNA POLYMERASE SIGMA-E FACTOR"/>
    <property type="match status" value="1"/>
</dbReference>
<dbReference type="EMBL" id="VJXW01000014">
    <property type="protein sequence ID" value="TRW24211.1"/>
    <property type="molecule type" value="Genomic_DNA"/>
</dbReference>
<dbReference type="Proteomes" id="UP000319424">
    <property type="component" value="Unassembled WGS sequence"/>
</dbReference>
<evidence type="ECO:0000256" key="4">
    <source>
        <dbReference type="ARBA" id="ARBA00023163"/>
    </source>
</evidence>
<dbReference type="InterPro" id="IPR013324">
    <property type="entry name" value="RNA_pol_sigma_r3/r4-like"/>
</dbReference>
<dbReference type="InterPro" id="IPR014284">
    <property type="entry name" value="RNA_pol_sigma-70_dom"/>
</dbReference>
<evidence type="ECO:0000259" key="5">
    <source>
        <dbReference type="PROSITE" id="PS00716"/>
    </source>
</evidence>
<evidence type="ECO:0000256" key="2">
    <source>
        <dbReference type="ARBA" id="ARBA00023082"/>
    </source>
</evidence>
<dbReference type="InterPro" id="IPR036388">
    <property type="entry name" value="WH-like_DNA-bd_sf"/>
</dbReference>
<dbReference type="NCBIfam" id="TIGR02937">
    <property type="entry name" value="sigma70-ECF"/>
    <property type="match status" value="1"/>
</dbReference>
<dbReference type="AlphaFoldDB" id="A0A552V153"/>
<keyword evidence="4" id="KW-0804">Transcription</keyword>
<dbReference type="GO" id="GO:0016987">
    <property type="term" value="F:sigma factor activity"/>
    <property type="evidence" value="ECO:0007669"/>
    <property type="project" value="UniProtKB-KW"/>
</dbReference>
<dbReference type="PRINTS" id="PR00046">
    <property type="entry name" value="SIGMA70FCT"/>
</dbReference>
<dbReference type="InterPro" id="IPR007627">
    <property type="entry name" value="RNA_pol_sigma70_r2"/>
</dbReference>
<gene>
    <name evidence="6" type="ORF">FL857_09005</name>
</gene>
<evidence type="ECO:0000313" key="7">
    <source>
        <dbReference type="Proteomes" id="UP000319424"/>
    </source>
</evidence>
<keyword evidence="2" id="KW-0731">Sigma factor</keyword>
<dbReference type="SUPFAM" id="SSF88659">
    <property type="entry name" value="Sigma3 and sigma4 domains of RNA polymerase sigma factors"/>
    <property type="match status" value="2"/>
</dbReference>
<name>A0A552V153_9FIRM</name>
<dbReference type="InterPro" id="IPR013325">
    <property type="entry name" value="RNA_pol_sigma_r2"/>
</dbReference>
<feature type="domain" description="RNA polymerase sigma-70" evidence="5">
    <location>
        <begin position="219"/>
        <end position="245"/>
    </location>
</feature>
<dbReference type="GO" id="GO:0003677">
    <property type="term" value="F:DNA binding"/>
    <property type="evidence" value="ECO:0007669"/>
    <property type="project" value="UniProtKB-KW"/>
</dbReference>
<dbReference type="OrthoDB" id="9809557at2"/>
<dbReference type="SUPFAM" id="SSF88946">
    <property type="entry name" value="Sigma2 domain of RNA polymerase sigma factors"/>
    <property type="match status" value="1"/>
</dbReference>
<organism evidence="6 7">
    <name type="scientific">Criibacterium bergeronii</name>
    <dbReference type="NCBI Taxonomy" id="1871336"/>
    <lineage>
        <taxon>Bacteria</taxon>
        <taxon>Bacillati</taxon>
        <taxon>Bacillota</taxon>
        <taxon>Clostridia</taxon>
        <taxon>Peptostreptococcales</taxon>
        <taxon>Filifactoraceae</taxon>
        <taxon>Criibacterium</taxon>
    </lineage>
</organism>
<dbReference type="Pfam" id="PF04545">
    <property type="entry name" value="Sigma70_r4"/>
    <property type="match status" value="1"/>
</dbReference>
<keyword evidence="1" id="KW-0805">Transcription regulation</keyword>
<dbReference type="PANTHER" id="PTHR30385">
    <property type="entry name" value="SIGMA FACTOR F FLAGELLAR"/>
    <property type="match status" value="1"/>
</dbReference>
<dbReference type="Gene3D" id="1.20.120.1810">
    <property type="match status" value="1"/>
</dbReference>
<dbReference type="InterPro" id="IPR000943">
    <property type="entry name" value="RNA_pol_sigma70"/>
</dbReference>
<evidence type="ECO:0000256" key="3">
    <source>
        <dbReference type="ARBA" id="ARBA00023125"/>
    </source>
</evidence>
<accession>A0A552V153</accession>
<dbReference type="RefSeq" id="WP_144398542.1">
    <property type="nucleotide sequence ID" value="NZ_VJXW01000014.1"/>
</dbReference>
<dbReference type="GO" id="GO:0006352">
    <property type="term" value="P:DNA-templated transcription initiation"/>
    <property type="evidence" value="ECO:0007669"/>
    <property type="project" value="InterPro"/>
</dbReference>
<dbReference type="Pfam" id="PF04542">
    <property type="entry name" value="Sigma70_r2"/>
    <property type="match status" value="1"/>
</dbReference>
<comment type="caution">
    <text evidence="6">The sequence shown here is derived from an EMBL/GenBank/DDBJ whole genome shotgun (WGS) entry which is preliminary data.</text>
</comment>
<dbReference type="NCBIfam" id="TIGR02980">
    <property type="entry name" value="SigBFG"/>
    <property type="match status" value="1"/>
</dbReference>
<dbReference type="InterPro" id="IPR007630">
    <property type="entry name" value="RNA_pol_sigma70_r4"/>
</dbReference>
<proteinExistence type="predicted"/>
<protein>
    <submittedName>
        <fullName evidence="6">SigB/SigF/SigG family RNA polymerase sigma factor</fullName>
    </submittedName>
</protein>
<dbReference type="Pfam" id="PF04539">
    <property type="entry name" value="Sigma70_r3"/>
    <property type="match status" value="1"/>
</dbReference>
<dbReference type="InterPro" id="IPR014322">
    <property type="entry name" value="RNA_pol_sigma-B/F/G"/>
</dbReference>
<keyword evidence="3" id="KW-0238">DNA-binding</keyword>
<dbReference type="InterPro" id="IPR007624">
    <property type="entry name" value="RNA_pol_sigma70_r3"/>
</dbReference>
<dbReference type="Gene3D" id="1.10.10.10">
    <property type="entry name" value="Winged helix-like DNA-binding domain superfamily/Winged helix DNA-binding domain"/>
    <property type="match status" value="2"/>
</dbReference>
<evidence type="ECO:0000313" key="6">
    <source>
        <dbReference type="EMBL" id="TRW24211.1"/>
    </source>
</evidence>
<evidence type="ECO:0000256" key="1">
    <source>
        <dbReference type="ARBA" id="ARBA00023015"/>
    </source>
</evidence>